<keyword evidence="1" id="KW-1185">Reference proteome</keyword>
<dbReference type="Proteomes" id="UP000887577">
    <property type="component" value="Unplaced"/>
</dbReference>
<accession>A0A914Y761</accession>
<name>A0A914Y761_9BILA</name>
<sequence length="104" mass="12348">MAKHTFAGNIKCRDGSKILPQATLRIMEYDAGEDDQILIIPLHRGKENPYKTWWESVVYVYEEFDWIWNDGAEVYYQFWHVCFEGQQVEIAPEIDGNKDKEYII</sequence>
<dbReference type="AlphaFoldDB" id="A0A914Y761"/>
<proteinExistence type="predicted"/>
<dbReference type="WBParaSite" id="PSU_v2.g16045.t1">
    <property type="protein sequence ID" value="PSU_v2.g16045.t1"/>
    <property type="gene ID" value="PSU_v2.g16045"/>
</dbReference>
<organism evidence="1 2">
    <name type="scientific">Panagrolaimus superbus</name>
    <dbReference type="NCBI Taxonomy" id="310955"/>
    <lineage>
        <taxon>Eukaryota</taxon>
        <taxon>Metazoa</taxon>
        <taxon>Ecdysozoa</taxon>
        <taxon>Nematoda</taxon>
        <taxon>Chromadorea</taxon>
        <taxon>Rhabditida</taxon>
        <taxon>Tylenchina</taxon>
        <taxon>Panagrolaimomorpha</taxon>
        <taxon>Panagrolaimoidea</taxon>
        <taxon>Panagrolaimidae</taxon>
        <taxon>Panagrolaimus</taxon>
    </lineage>
</organism>
<protein>
    <submittedName>
        <fullName evidence="2">Uncharacterized protein</fullName>
    </submittedName>
</protein>
<evidence type="ECO:0000313" key="1">
    <source>
        <dbReference type="Proteomes" id="UP000887577"/>
    </source>
</evidence>
<reference evidence="2" key="1">
    <citation type="submission" date="2022-11" db="UniProtKB">
        <authorList>
            <consortium name="WormBaseParasite"/>
        </authorList>
    </citation>
    <scope>IDENTIFICATION</scope>
</reference>
<evidence type="ECO:0000313" key="2">
    <source>
        <dbReference type="WBParaSite" id="PSU_v2.g16045.t1"/>
    </source>
</evidence>